<feature type="repeat" description="ANK" evidence="3">
    <location>
        <begin position="307"/>
        <end position="339"/>
    </location>
</feature>
<name>A0A8H6UYH1_9EURO</name>
<feature type="region of interest" description="Disordered" evidence="4">
    <location>
        <begin position="370"/>
        <end position="391"/>
    </location>
</feature>
<keyword evidence="2 3" id="KW-0040">ANK repeat</keyword>
<dbReference type="PROSITE" id="PS50088">
    <property type="entry name" value="ANK_REPEAT"/>
    <property type="match status" value="3"/>
</dbReference>
<organism evidence="6 8">
    <name type="scientific">Aspergillus hiratsukae</name>
    <dbReference type="NCBI Taxonomy" id="1194566"/>
    <lineage>
        <taxon>Eukaryota</taxon>
        <taxon>Fungi</taxon>
        <taxon>Dikarya</taxon>
        <taxon>Ascomycota</taxon>
        <taxon>Pezizomycotina</taxon>
        <taxon>Eurotiomycetes</taxon>
        <taxon>Eurotiomycetidae</taxon>
        <taxon>Eurotiales</taxon>
        <taxon>Aspergillaceae</taxon>
        <taxon>Aspergillus</taxon>
        <taxon>Aspergillus subgen. Fumigati</taxon>
    </lineage>
</organism>
<feature type="repeat" description="ANK" evidence="3">
    <location>
        <begin position="83"/>
        <end position="115"/>
    </location>
</feature>
<evidence type="ECO:0000313" key="7">
    <source>
        <dbReference type="Proteomes" id="UP000630445"/>
    </source>
</evidence>
<dbReference type="AlphaFoldDB" id="A0A8H6UYH1"/>
<evidence type="ECO:0000313" key="5">
    <source>
        <dbReference type="EMBL" id="KAF7121775.1"/>
    </source>
</evidence>
<dbReference type="PANTHER" id="PTHR24198:SF165">
    <property type="entry name" value="ANKYRIN REPEAT-CONTAINING PROTEIN-RELATED"/>
    <property type="match status" value="1"/>
</dbReference>
<feature type="compositionally biased region" description="Acidic residues" evidence="4">
    <location>
        <begin position="372"/>
        <end position="381"/>
    </location>
</feature>
<accession>A0A8H6UYH1</accession>
<keyword evidence="7" id="KW-1185">Reference proteome</keyword>
<dbReference type="OrthoDB" id="4423852at2759"/>
<dbReference type="InterPro" id="IPR002110">
    <property type="entry name" value="Ankyrin_rpt"/>
</dbReference>
<dbReference type="PANTHER" id="PTHR24198">
    <property type="entry name" value="ANKYRIN REPEAT AND PROTEIN KINASE DOMAIN-CONTAINING PROTEIN"/>
    <property type="match status" value="1"/>
</dbReference>
<dbReference type="Proteomes" id="UP000630445">
    <property type="component" value="Unassembled WGS sequence"/>
</dbReference>
<comment type="caution">
    <text evidence="6">The sequence shown here is derived from an EMBL/GenBank/DDBJ whole genome shotgun (WGS) entry which is preliminary data.</text>
</comment>
<dbReference type="SUPFAM" id="SSF48403">
    <property type="entry name" value="Ankyrin repeat"/>
    <property type="match status" value="1"/>
</dbReference>
<proteinExistence type="predicted"/>
<dbReference type="EMBL" id="JACBAD010002039">
    <property type="protein sequence ID" value="KAF7121775.1"/>
    <property type="molecule type" value="Genomic_DNA"/>
</dbReference>
<dbReference type="EMBL" id="JACBAF010002063">
    <property type="protein sequence ID" value="KAF7168869.1"/>
    <property type="molecule type" value="Genomic_DNA"/>
</dbReference>
<dbReference type="PROSITE" id="PS50297">
    <property type="entry name" value="ANK_REP_REGION"/>
    <property type="match status" value="2"/>
</dbReference>
<evidence type="ECO:0000256" key="3">
    <source>
        <dbReference type="PROSITE-ProRule" id="PRU00023"/>
    </source>
</evidence>
<dbReference type="Pfam" id="PF12796">
    <property type="entry name" value="Ank_2"/>
    <property type="match status" value="1"/>
</dbReference>
<evidence type="ECO:0000256" key="1">
    <source>
        <dbReference type="ARBA" id="ARBA00022737"/>
    </source>
</evidence>
<sequence length="391" mass="42528">MEGVKLLVELGVDLDAVLVRRMTPVKLAVEWGGDLAIASYLFECGASVPEDQDFFVSCANRGYIEGLKLALDKVVSIDDEDSNGYRALSEATAQGHVEAVRLLLDRGAGATNDTMGSAITIAAGHDLRQVLDVLLDHVAQAGRDRKMCYGDALQVAMWNEHWDCAKELLNKGAETNFNVEDELPLSYTARLGEEEIARLLLEKGAAANEDPTLLFWVVRNLSIEVLRQLLERGLDPNAYAEALQQGNPSILKHSHKGCLLPPLACAMSRLFYDKAELLIDYGADIRPVPQGKQHITLVNATRSMSHNGETPISVAAAAGNVEVVEFLLRRGAEPNVRIGPFPSVLALAIAKGHVKLADVLRKHGAKEKCEEMDVDDEDDDLTGVAELLSSE</sequence>
<gene>
    <name evidence="5" type="ORF">CNMCM5793_009328</name>
    <name evidence="6" type="ORF">CNMCM6106_003884</name>
</gene>
<reference evidence="6" key="1">
    <citation type="submission" date="2020-06" db="EMBL/GenBank/DDBJ databases">
        <title>Draft genome sequences of strains closely related to Aspergillus parafelis and Aspergillus hiratsukae.</title>
        <authorList>
            <person name="Dos Santos R.A.C."/>
            <person name="Rivero-Menendez O."/>
            <person name="Steenwyk J.L."/>
            <person name="Mead M.E."/>
            <person name="Goldman G.H."/>
            <person name="Alastruey-Izquierdo A."/>
            <person name="Rokas A."/>
        </authorList>
    </citation>
    <scope>NUCLEOTIDE SEQUENCE</scope>
    <source>
        <strain evidence="5">CNM-CM5793</strain>
        <strain evidence="6">CNM-CM6106</strain>
    </source>
</reference>
<evidence type="ECO:0000313" key="6">
    <source>
        <dbReference type="EMBL" id="KAF7168869.1"/>
    </source>
</evidence>
<dbReference type="InterPro" id="IPR036770">
    <property type="entry name" value="Ankyrin_rpt-contain_sf"/>
</dbReference>
<evidence type="ECO:0000313" key="8">
    <source>
        <dbReference type="Proteomes" id="UP000662466"/>
    </source>
</evidence>
<evidence type="ECO:0008006" key="9">
    <source>
        <dbReference type="Google" id="ProtNLM"/>
    </source>
</evidence>
<keyword evidence="1" id="KW-0677">Repeat</keyword>
<dbReference type="Gene3D" id="1.25.40.20">
    <property type="entry name" value="Ankyrin repeat-containing domain"/>
    <property type="match status" value="3"/>
</dbReference>
<dbReference type="Pfam" id="PF00023">
    <property type="entry name" value="Ank"/>
    <property type="match status" value="1"/>
</dbReference>
<protein>
    <recommendedName>
        <fullName evidence="9">Ankyrin</fullName>
    </recommendedName>
</protein>
<dbReference type="Proteomes" id="UP000662466">
    <property type="component" value="Unassembled WGS sequence"/>
</dbReference>
<feature type="repeat" description="ANK" evidence="3">
    <location>
        <begin position="180"/>
        <end position="212"/>
    </location>
</feature>
<dbReference type="SMART" id="SM00248">
    <property type="entry name" value="ANK"/>
    <property type="match status" value="8"/>
</dbReference>
<evidence type="ECO:0000256" key="2">
    <source>
        <dbReference type="ARBA" id="ARBA00023043"/>
    </source>
</evidence>
<evidence type="ECO:0000256" key="4">
    <source>
        <dbReference type="SAM" id="MobiDB-lite"/>
    </source>
</evidence>